<organism evidence="1">
    <name type="scientific">viral metagenome</name>
    <dbReference type="NCBI Taxonomy" id="1070528"/>
    <lineage>
        <taxon>unclassified sequences</taxon>
        <taxon>metagenomes</taxon>
        <taxon>organismal metagenomes</taxon>
    </lineage>
</organism>
<sequence length="187" mass="21693">MPTRSCKEYLIQHLCNCGKFYSCKAFSYKCSGCWNYCAKNGIITSKEFGDKCRQWANDNTVDEIGRKFILKNKEISDQHLFNFLTDILKNTGKYITADTGLKLFKANPTTNRGHIVGSFIADWWEIKSQKVNEDKKWPAYMDCYYGFYGKPIEDWSGPNSTTIPPKKPRGKNNDMVNNKIMMNIKYK</sequence>
<proteinExistence type="predicted"/>
<dbReference type="EMBL" id="MN738798">
    <property type="protein sequence ID" value="QHT37533.1"/>
    <property type="molecule type" value="Genomic_DNA"/>
</dbReference>
<protein>
    <submittedName>
        <fullName evidence="1">Uncharacterized protein</fullName>
    </submittedName>
</protein>
<evidence type="ECO:0000313" key="1">
    <source>
        <dbReference type="EMBL" id="QHT37533.1"/>
    </source>
</evidence>
<dbReference type="AlphaFoldDB" id="A0A6C0FA99"/>
<name>A0A6C0FA99_9ZZZZ</name>
<reference evidence="1" key="1">
    <citation type="journal article" date="2020" name="Nature">
        <title>Giant virus diversity and host interactions through global metagenomics.</title>
        <authorList>
            <person name="Schulz F."/>
            <person name="Roux S."/>
            <person name="Paez-Espino D."/>
            <person name="Jungbluth S."/>
            <person name="Walsh D.A."/>
            <person name="Denef V.J."/>
            <person name="McMahon K.D."/>
            <person name="Konstantinidis K.T."/>
            <person name="Eloe-Fadrosh E.A."/>
            <person name="Kyrpides N.C."/>
            <person name="Woyke T."/>
        </authorList>
    </citation>
    <scope>NUCLEOTIDE SEQUENCE</scope>
    <source>
        <strain evidence="1">GVMAG-S-ERX555997-44</strain>
    </source>
</reference>
<accession>A0A6C0FA99</accession>